<feature type="compositionally biased region" description="Basic and acidic residues" evidence="1">
    <location>
        <begin position="70"/>
        <end position="98"/>
    </location>
</feature>
<evidence type="ECO:0000256" key="1">
    <source>
        <dbReference type="SAM" id="MobiDB-lite"/>
    </source>
</evidence>
<dbReference type="AlphaFoldDB" id="A0A834D8S7"/>
<sequence>MVQMKEQIKTPVKELKNKWRQAIYQRQSSKHFIRMLKELSEDLSSIKKTQSETKDTLIEIKNDVQGNNSRVDEAKNQTSDLEHKEAKSNHAEQREEKRIKKMRIVKTASRGPIFVYRGARRRGERARNWKSI</sequence>
<dbReference type="EMBL" id="JABVXQ010000015">
    <property type="protein sequence ID" value="KAF6074950.1"/>
    <property type="molecule type" value="Genomic_DNA"/>
</dbReference>
<name>A0A834D8S7_9CHIR</name>
<organism evidence="2 3">
    <name type="scientific">Phyllostomus discolor</name>
    <name type="common">pale spear-nosed bat</name>
    <dbReference type="NCBI Taxonomy" id="89673"/>
    <lineage>
        <taxon>Eukaryota</taxon>
        <taxon>Metazoa</taxon>
        <taxon>Chordata</taxon>
        <taxon>Craniata</taxon>
        <taxon>Vertebrata</taxon>
        <taxon>Euteleostomi</taxon>
        <taxon>Mammalia</taxon>
        <taxon>Eutheria</taxon>
        <taxon>Laurasiatheria</taxon>
        <taxon>Chiroptera</taxon>
        <taxon>Yangochiroptera</taxon>
        <taxon>Phyllostomidae</taxon>
        <taxon>Phyllostominae</taxon>
        <taxon>Phyllostomus</taxon>
    </lineage>
</organism>
<reference evidence="2 3" key="1">
    <citation type="journal article" date="2020" name="Nature">
        <title>Six reference-quality genomes reveal evolution of bat adaptations.</title>
        <authorList>
            <person name="Jebb D."/>
            <person name="Huang Z."/>
            <person name="Pippel M."/>
            <person name="Hughes G.M."/>
            <person name="Lavrichenko K."/>
            <person name="Devanna P."/>
            <person name="Winkler S."/>
            <person name="Jermiin L.S."/>
            <person name="Skirmuntt E.C."/>
            <person name="Katzourakis A."/>
            <person name="Burkitt-Gray L."/>
            <person name="Ray D.A."/>
            <person name="Sullivan K.A.M."/>
            <person name="Roscito J.G."/>
            <person name="Kirilenko B.M."/>
            <person name="Davalos L.M."/>
            <person name="Corthals A.P."/>
            <person name="Power M.L."/>
            <person name="Jones G."/>
            <person name="Ransome R.D."/>
            <person name="Dechmann D.K.N."/>
            <person name="Locatelli A.G."/>
            <person name="Puechmaille S.J."/>
            <person name="Fedrigo O."/>
            <person name="Jarvis E.D."/>
            <person name="Hiller M."/>
            <person name="Vernes S.C."/>
            <person name="Myers E.W."/>
            <person name="Teeling E.C."/>
        </authorList>
    </citation>
    <scope>NUCLEOTIDE SEQUENCE [LARGE SCALE GENOMIC DNA]</scope>
    <source>
        <strain evidence="2">Bat1K_MPI-CBG_1</strain>
    </source>
</reference>
<accession>A0A834D8S7</accession>
<evidence type="ECO:0000313" key="2">
    <source>
        <dbReference type="EMBL" id="KAF6074950.1"/>
    </source>
</evidence>
<dbReference type="Proteomes" id="UP000664940">
    <property type="component" value="Unassembled WGS sequence"/>
</dbReference>
<gene>
    <name evidence="2" type="ORF">HJG60_009360</name>
</gene>
<comment type="caution">
    <text evidence="2">The sequence shown here is derived from an EMBL/GenBank/DDBJ whole genome shotgun (WGS) entry which is preliminary data.</text>
</comment>
<feature type="region of interest" description="Disordered" evidence="1">
    <location>
        <begin position="64"/>
        <end position="100"/>
    </location>
</feature>
<protein>
    <submittedName>
        <fullName evidence="2">Uncharacterized protein</fullName>
    </submittedName>
</protein>
<evidence type="ECO:0000313" key="3">
    <source>
        <dbReference type="Proteomes" id="UP000664940"/>
    </source>
</evidence>
<proteinExistence type="predicted"/>